<organism evidence="1 2">
    <name type="scientific">Jimgerdemannia flammicorona</name>
    <dbReference type="NCBI Taxonomy" id="994334"/>
    <lineage>
        <taxon>Eukaryota</taxon>
        <taxon>Fungi</taxon>
        <taxon>Fungi incertae sedis</taxon>
        <taxon>Mucoromycota</taxon>
        <taxon>Mucoromycotina</taxon>
        <taxon>Endogonomycetes</taxon>
        <taxon>Endogonales</taxon>
        <taxon>Endogonaceae</taxon>
        <taxon>Jimgerdemannia</taxon>
    </lineage>
</organism>
<comment type="caution">
    <text evidence="1">The sequence shown here is derived from an EMBL/GenBank/DDBJ whole genome shotgun (WGS) entry which is preliminary data.</text>
</comment>
<keyword evidence="2" id="KW-1185">Reference proteome</keyword>
<dbReference type="EMBL" id="RBNI01001656">
    <property type="protein sequence ID" value="RUP50145.1"/>
    <property type="molecule type" value="Genomic_DNA"/>
</dbReference>
<sequence>MSICSAPSVSGLKASWGHDEVEWLLDVISSLKDRVLLVQHYSVLKWPFAFNLNYLIRGLIRQRYHKRAIQAPLGQTQQMMRMKSLLSKHNRHACLDIHVPYRYHNQ</sequence>
<dbReference type="Proteomes" id="UP000268093">
    <property type="component" value="Unassembled WGS sequence"/>
</dbReference>
<reference evidence="1 2" key="1">
    <citation type="journal article" date="2018" name="New Phytol.">
        <title>Phylogenomics of Endogonaceae and evolution of mycorrhizas within Mucoromycota.</title>
        <authorList>
            <person name="Chang Y."/>
            <person name="Desiro A."/>
            <person name="Na H."/>
            <person name="Sandor L."/>
            <person name="Lipzen A."/>
            <person name="Clum A."/>
            <person name="Barry K."/>
            <person name="Grigoriev I.V."/>
            <person name="Martin F.M."/>
            <person name="Stajich J.E."/>
            <person name="Smith M.E."/>
            <person name="Bonito G."/>
            <person name="Spatafora J.W."/>
        </authorList>
    </citation>
    <scope>NUCLEOTIDE SEQUENCE [LARGE SCALE GENOMIC DNA]</scope>
    <source>
        <strain evidence="1 2">GMNB39</strain>
    </source>
</reference>
<protein>
    <submittedName>
        <fullName evidence="1">Uncharacterized protein</fullName>
    </submittedName>
</protein>
<name>A0A433DH79_9FUNG</name>
<evidence type="ECO:0000313" key="1">
    <source>
        <dbReference type="EMBL" id="RUP50145.1"/>
    </source>
</evidence>
<accession>A0A433DH79</accession>
<dbReference type="AlphaFoldDB" id="A0A433DH79"/>
<proteinExistence type="predicted"/>
<gene>
    <name evidence="1" type="ORF">BC936DRAFT_140183</name>
</gene>
<evidence type="ECO:0000313" key="2">
    <source>
        <dbReference type="Proteomes" id="UP000268093"/>
    </source>
</evidence>